<dbReference type="AlphaFoldDB" id="A0A9W9UDT7"/>
<feature type="signal peptide" evidence="1">
    <location>
        <begin position="1"/>
        <end position="23"/>
    </location>
</feature>
<dbReference type="EMBL" id="JAPZBO010000001">
    <property type="protein sequence ID" value="KAJ5330545.1"/>
    <property type="molecule type" value="Genomic_DNA"/>
</dbReference>
<evidence type="ECO:0000256" key="1">
    <source>
        <dbReference type="SAM" id="SignalP"/>
    </source>
</evidence>
<dbReference type="Proteomes" id="UP001147746">
    <property type="component" value="Unassembled WGS sequence"/>
</dbReference>
<dbReference type="InterPro" id="IPR011051">
    <property type="entry name" value="RmlC_Cupin_sf"/>
</dbReference>
<reference evidence="2" key="2">
    <citation type="journal article" date="2023" name="IMA Fungus">
        <title>Comparative genomic study of the Penicillium genus elucidates a diverse pangenome and 15 lateral gene transfer events.</title>
        <authorList>
            <person name="Petersen C."/>
            <person name="Sorensen T."/>
            <person name="Nielsen M.R."/>
            <person name="Sondergaard T.E."/>
            <person name="Sorensen J.L."/>
            <person name="Fitzpatrick D.A."/>
            <person name="Frisvad J.C."/>
            <person name="Nielsen K.L."/>
        </authorList>
    </citation>
    <scope>NUCLEOTIDE SEQUENCE</scope>
    <source>
        <strain evidence="2">IBT 21472</strain>
    </source>
</reference>
<comment type="caution">
    <text evidence="2">The sequence shown here is derived from an EMBL/GenBank/DDBJ whole genome shotgun (WGS) entry which is preliminary data.</text>
</comment>
<feature type="chain" id="PRO_5040757726" evidence="1">
    <location>
        <begin position="24"/>
        <end position="169"/>
    </location>
</feature>
<organism evidence="2 3">
    <name type="scientific">Penicillium atrosanguineum</name>
    <dbReference type="NCBI Taxonomy" id="1132637"/>
    <lineage>
        <taxon>Eukaryota</taxon>
        <taxon>Fungi</taxon>
        <taxon>Dikarya</taxon>
        <taxon>Ascomycota</taxon>
        <taxon>Pezizomycotina</taxon>
        <taxon>Eurotiomycetes</taxon>
        <taxon>Eurotiomycetidae</taxon>
        <taxon>Eurotiales</taxon>
        <taxon>Aspergillaceae</taxon>
        <taxon>Penicillium</taxon>
    </lineage>
</organism>
<dbReference type="Gene3D" id="2.60.120.10">
    <property type="entry name" value="Jelly Rolls"/>
    <property type="match status" value="1"/>
</dbReference>
<sequence>MHPASTALILMLAFAFLQFPITAQTIPYYHMWADTTGTTHVSACNLTNFELQLLSTGDSPQYLDTVTSTPSNSTSSSNSSFTSTVKFTVQPSGWHAGWHKNPKVQFIIALKGTWEVHMTDGSVAIMEPGDMALGEDQFASPAPGEGEYAGLIGHNASNVGDEVNAMLWL</sequence>
<gene>
    <name evidence="2" type="ORF">N7476_000328</name>
</gene>
<dbReference type="InterPro" id="IPR014710">
    <property type="entry name" value="RmlC-like_jellyroll"/>
</dbReference>
<proteinExistence type="predicted"/>
<accession>A0A9W9UDT7</accession>
<reference evidence="2" key="1">
    <citation type="submission" date="2022-12" db="EMBL/GenBank/DDBJ databases">
        <authorList>
            <person name="Petersen C."/>
        </authorList>
    </citation>
    <scope>NUCLEOTIDE SEQUENCE</scope>
    <source>
        <strain evidence="2">IBT 21472</strain>
    </source>
</reference>
<protein>
    <submittedName>
        <fullName evidence="2">Uncharacterized protein</fullName>
    </submittedName>
</protein>
<evidence type="ECO:0000313" key="2">
    <source>
        <dbReference type="EMBL" id="KAJ5330545.1"/>
    </source>
</evidence>
<keyword evidence="3" id="KW-1185">Reference proteome</keyword>
<keyword evidence="1" id="KW-0732">Signal</keyword>
<dbReference type="SUPFAM" id="SSF51182">
    <property type="entry name" value="RmlC-like cupins"/>
    <property type="match status" value="1"/>
</dbReference>
<name>A0A9W9UDT7_9EURO</name>
<evidence type="ECO:0000313" key="3">
    <source>
        <dbReference type="Proteomes" id="UP001147746"/>
    </source>
</evidence>